<reference evidence="2" key="2">
    <citation type="journal article" date="2017" name="Nat. Plants">
        <title>The Aegilops tauschii genome reveals multiple impacts of transposons.</title>
        <authorList>
            <person name="Zhao G."/>
            <person name="Zou C."/>
            <person name="Li K."/>
            <person name="Wang K."/>
            <person name="Li T."/>
            <person name="Gao L."/>
            <person name="Zhang X."/>
            <person name="Wang H."/>
            <person name="Yang Z."/>
            <person name="Liu X."/>
            <person name="Jiang W."/>
            <person name="Mao L."/>
            <person name="Kong X."/>
            <person name="Jiao Y."/>
            <person name="Jia J."/>
        </authorList>
    </citation>
    <scope>NUCLEOTIDE SEQUENCE [LARGE SCALE GENOMIC DNA]</scope>
    <source>
        <strain evidence="2">cv. AL8/78</strain>
    </source>
</reference>
<reference evidence="1" key="3">
    <citation type="journal article" date="2017" name="Nature">
        <title>Genome sequence of the progenitor of the wheat D genome Aegilops tauschii.</title>
        <authorList>
            <person name="Luo M.C."/>
            <person name="Gu Y.Q."/>
            <person name="Puiu D."/>
            <person name="Wang H."/>
            <person name="Twardziok S.O."/>
            <person name="Deal K.R."/>
            <person name="Huo N."/>
            <person name="Zhu T."/>
            <person name="Wang L."/>
            <person name="Wang Y."/>
            <person name="McGuire P.E."/>
            <person name="Liu S."/>
            <person name="Long H."/>
            <person name="Ramasamy R.K."/>
            <person name="Rodriguez J.C."/>
            <person name="Van S.L."/>
            <person name="Yuan L."/>
            <person name="Wang Z."/>
            <person name="Xia Z."/>
            <person name="Xiao L."/>
            <person name="Anderson O.D."/>
            <person name="Ouyang S."/>
            <person name="Liang Y."/>
            <person name="Zimin A.V."/>
            <person name="Pertea G."/>
            <person name="Qi P."/>
            <person name="Bennetzen J.L."/>
            <person name="Dai X."/>
            <person name="Dawson M.W."/>
            <person name="Muller H.G."/>
            <person name="Kugler K."/>
            <person name="Rivarola-Duarte L."/>
            <person name="Spannagl M."/>
            <person name="Mayer K.F.X."/>
            <person name="Lu F.H."/>
            <person name="Bevan M.W."/>
            <person name="Leroy P."/>
            <person name="Li P."/>
            <person name="You F.M."/>
            <person name="Sun Q."/>
            <person name="Liu Z."/>
            <person name="Lyons E."/>
            <person name="Wicker T."/>
            <person name="Salzberg S.L."/>
            <person name="Devos K.M."/>
            <person name="Dvorak J."/>
        </authorList>
    </citation>
    <scope>NUCLEOTIDE SEQUENCE [LARGE SCALE GENOMIC DNA]</scope>
    <source>
        <strain evidence="1">cv. AL8/78</strain>
    </source>
</reference>
<dbReference type="AlphaFoldDB" id="A0A453LIP1"/>
<organism evidence="1 2">
    <name type="scientific">Aegilops tauschii subsp. strangulata</name>
    <name type="common">Goatgrass</name>
    <dbReference type="NCBI Taxonomy" id="200361"/>
    <lineage>
        <taxon>Eukaryota</taxon>
        <taxon>Viridiplantae</taxon>
        <taxon>Streptophyta</taxon>
        <taxon>Embryophyta</taxon>
        <taxon>Tracheophyta</taxon>
        <taxon>Spermatophyta</taxon>
        <taxon>Magnoliopsida</taxon>
        <taxon>Liliopsida</taxon>
        <taxon>Poales</taxon>
        <taxon>Poaceae</taxon>
        <taxon>BOP clade</taxon>
        <taxon>Pooideae</taxon>
        <taxon>Triticodae</taxon>
        <taxon>Triticeae</taxon>
        <taxon>Triticinae</taxon>
        <taxon>Aegilops</taxon>
    </lineage>
</organism>
<dbReference type="Proteomes" id="UP000015105">
    <property type="component" value="Chromosome 5D"/>
</dbReference>
<proteinExistence type="predicted"/>
<name>A0A453LIP1_AEGTS</name>
<keyword evidence="2" id="KW-1185">Reference proteome</keyword>
<dbReference type="Gramene" id="AET5Gv20789000.28">
    <property type="protein sequence ID" value="AET5Gv20789000.28"/>
    <property type="gene ID" value="AET5Gv20789000"/>
</dbReference>
<reference evidence="2" key="1">
    <citation type="journal article" date="2014" name="Science">
        <title>Ancient hybridizations among the ancestral genomes of bread wheat.</title>
        <authorList>
            <consortium name="International Wheat Genome Sequencing Consortium,"/>
            <person name="Marcussen T."/>
            <person name="Sandve S.R."/>
            <person name="Heier L."/>
            <person name="Spannagl M."/>
            <person name="Pfeifer M."/>
            <person name="Jakobsen K.S."/>
            <person name="Wulff B.B."/>
            <person name="Steuernagel B."/>
            <person name="Mayer K.F."/>
            <person name="Olsen O.A."/>
        </authorList>
    </citation>
    <scope>NUCLEOTIDE SEQUENCE [LARGE SCALE GENOMIC DNA]</scope>
    <source>
        <strain evidence="2">cv. AL8/78</strain>
    </source>
</reference>
<evidence type="ECO:0000313" key="2">
    <source>
        <dbReference type="Proteomes" id="UP000015105"/>
    </source>
</evidence>
<reference evidence="1" key="4">
    <citation type="submission" date="2019-03" db="UniProtKB">
        <authorList>
            <consortium name="EnsemblPlants"/>
        </authorList>
    </citation>
    <scope>IDENTIFICATION</scope>
</reference>
<evidence type="ECO:0000313" key="1">
    <source>
        <dbReference type="EnsemblPlants" id="AET5Gv20789000.28"/>
    </source>
</evidence>
<dbReference type="EnsemblPlants" id="AET5Gv20789000.28">
    <property type="protein sequence ID" value="AET5Gv20789000.28"/>
    <property type="gene ID" value="AET5Gv20789000"/>
</dbReference>
<protein>
    <submittedName>
        <fullName evidence="1">Uncharacterized protein</fullName>
    </submittedName>
</protein>
<sequence>MITLLYIQFSFSYCVLSNSLTLSRQTAQDRRHHQRLRLLFFSSYKQQICLLAPTGSVISPWLAKPNSSRDILRSSPMTVVPRYSSGTSKRLPSAVYMTQWPLAGAEVQHPWSSLAVTVMLLSWAVGWIYRRDDGKGIIVPAQDRAM</sequence>
<accession>A0A453LIP1</accession>
<reference evidence="1" key="5">
    <citation type="journal article" date="2021" name="G3 (Bethesda)">
        <title>Aegilops tauschii genome assembly Aet v5.0 features greater sequence contiguity and improved annotation.</title>
        <authorList>
            <person name="Wang L."/>
            <person name="Zhu T."/>
            <person name="Rodriguez J.C."/>
            <person name="Deal K.R."/>
            <person name="Dubcovsky J."/>
            <person name="McGuire P.E."/>
            <person name="Lux T."/>
            <person name="Spannagl M."/>
            <person name="Mayer K.F.X."/>
            <person name="Baldrich P."/>
            <person name="Meyers B.C."/>
            <person name="Huo N."/>
            <person name="Gu Y.Q."/>
            <person name="Zhou H."/>
            <person name="Devos K.M."/>
            <person name="Bennetzen J.L."/>
            <person name="Unver T."/>
            <person name="Budak H."/>
            <person name="Gulick P.J."/>
            <person name="Galiba G."/>
            <person name="Kalapos B."/>
            <person name="Nelson D.R."/>
            <person name="Li P."/>
            <person name="You F.M."/>
            <person name="Luo M.C."/>
            <person name="Dvorak J."/>
        </authorList>
    </citation>
    <scope>NUCLEOTIDE SEQUENCE [LARGE SCALE GENOMIC DNA]</scope>
    <source>
        <strain evidence="1">cv. AL8/78</strain>
    </source>
</reference>